<keyword evidence="1" id="KW-1133">Transmembrane helix</keyword>
<name>A0A1D2MRI9_ORCCI</name>
<protein>
    <submittedName>
        <fullName evidence="2">Uncharacterized protein</fullName>
    </submittedName>
</protein>
<evidence type="ECO:0000313" key="2">
    <source>
        <dbReference type="EMBL" id="ODM95511.1"/>
    </source>
</evidence>
<evidence type="ECO:0000256" key="1">
    <source>
        <dbReference type="SAM" id="Phobius"/>
    </source>
</evidence>
<dbReference type="Proteomes" id="UP000094527">
    <property type="component" value="Unassembled WGS sequence"/>
</dbReference>
<organism evidence="2 3">
    <name type="scientific">Orchesella cincta</name>
    <name type="common">Springtail</name>
    <name type="synonym">Podura cincta</name>
    <dbReference type="NCBI Taxonomy" id="48709"/>
    <lineage>
        <taxon>Eukaryota</taxon>
        <taxon>Metazoa</taxon>
        <taxon>Ecdysozoa</taxon>
        <taxon>Arthropoda</taxon>
        <taxon>Hexapoda</taxon>
        <taxon>Collembola</taxon>
        <taxon>Entomobryomorpha</taxon>
        <taxon>Entomobryoidea</taxon>
        <taxon>Orchesellidae</taxon>
        <taxon>Orchesellinae</taxon>
        <taxon>Orchesella</taxon>
    </lineage>
</organism>
<dbReference type="OrthoDB" id="8284886at2759"/>
<feature type="transmembrane region" description="Helical" evidence="1">
    <location>
        <begin position="21"/>
        <end position="44"/>
    </location>
</feature>
<keyword evidence="1" id="KW-0812">Transmembrane</keyword>
<keyword evidence="3" id="KW-1185">Reference proteome</keyword>
<dbReference type="OMA" id="TYCCGLH"/>
<accession>A0A1D2MRI9</accession>
<feature type="transmembrane region" description="Helical" evidence="1">
    <location>
        <begin position="115"/>
        <end position="136"/>
    </location>
</feature>
<gene>
    <name evidence="2" type="ORF">Ocin01_11174</name>
</gene>
<feature type="transmembrane region" description="Helical" evidence="1">
    <location>
        <begin position="142"/>
        <end position="163"/>
    </location>
</feature>
<reference evidence="2 3" key="1">
    <citation type="journal article" date="2016" name="Genome Biol. Evol.">
        <title>Gene Family Evolution Reflects Adaptation to Soil Environmental Stressors in the Genome of the Collembolan Orchesella cincta.</title>
        <authorList>
            <person name="Faddeeva-Vakhrusheva A."/>
            <person name="Derks M.F."/>
            <person name="Anvar S.Y."/>
            <person name="Agamennone V."/>
            <person name="Suring W."/>
            <person name="Smit S."/>
            <person name="van Straalen N.M."/>
            <person name="Roelofs D."/>
        </authorList>
    </citation>
    <scope>NUCLEOTIDE SEQUENCE [LARGE SCALE GENOMIC DNA]</scope>
    <source>
        <tissue evidence="2">Mixed pool</tissue>
    </source>
</reference>
<sequence length="187" mass="20969">MKNLMGSSNTYCCGLHPRGSVILIAIVDIILSLILFLLSTLALADLHKVSAFIERDVSDLDSENNEFPARVGINEFTREHGQVVLILLGSLISLFLALGLFVGVRKDWDCPIKAWLVNGCVIILLGVISLLVLTIVTNRLVYSLLFFLIVLRIYEIWVVFDFLRNTRFTAPLTMMSRSCSTERLHSV</sequence>
<dbReference type="AlphaFoldDB" id="A0A1D2MRI9"/>
<evidence type="ECO:0000313" key="3">
    <source>
        <dbReference type="Proteomes" id="UP000094527"/>
    </source>
</evidence>
<dbReference type="EMBL" id="LJIJ01000662">
    <property type="protein sequence ID" value="ODM95511.1"/>
    <property type="molecule type" value="Genomic_DNA"/>
</dbReference>
<feature type="transmembrane region" description="Helical" evidence="1">
    <location>
        <begin position="83"/>
        <end position="103"/>
    </location>
</feature>
<keyword evidence="1" id="KW-0472">Membrane</keyword>
<comment type="caution">
    <text evidence="2">The sequence shown here is derived from an EMBL/GenBank/DDBJ whole genome shotgun (WGS) entry which is preliminary data.</text>
</comment>
<proteinExistence type="predicted"/>